<organism evidence="5 6">
    <name type="scientific">Neorhizobium alkalisoli</name>
    <dbReference type="NCBI Taxonomy" id="528178"/>
    <lineage>
        <taxon>Bacteria</taxon>
        <taxon>Pseudomonadati</taxon>
        <taxon>Pseudomonadota</taxon>
        <taxon>Alphaproteobacteria</taxon>
        <taxon>Hyphomicrobiales</taxon>
        <taxon>Rhizobiaceae</taxon>
        <taxon>Rhizobium/Agrobacterium group</taxon>
        <taxon>Neorhizobium</taxon>
    </lineage>
</organism>
<feature type="transmembrane region" description="Helical" evidence="3">
    <location>
        <begin position="153"/>
        <end position="173"/>
    </location>
</feature>
<dbReference type="FunFam" id="3.30.70.270:FF:000001">
    <property type="entry name" value="Diguanylate cyclase domain protein"/>
    <property type="match status" value="1"/>
</dbReference>
<dbReference type="OrthoDB" id="9812260at2"/>
<protein>
    <recommendedName>
        <fullName evidence="1">diguanylate cyclase</fullName>
        <ecNumber evidence="1">2.7.7.65</ecNumber>
    </recommendedName>
</protein>
<feature type="transmembrane region" description="Helical" evidence="3">
    <location>
        <begin position="91"/>
        <end position="110"/>
    </location>
</feature>
<dbReference type="SUPFAM" id="SSF55073">
    <property type="entry name" value="Nucleotide cyclase"/>
    <property type="match status" value="1"/>
</dbReference>
<evidence type="ECO:0000256" key="2">
    <source>
        <dbReference type="ARBA" id="ARBA00034247"/>
    </source>
</evidence>
<dbReference type="GO" id="GO:0005886">
    <property type="term" value="C:plasma membrane"/>
    <property type="evidence" value="ECO:0007669"/>
    <property type="project" value="TreeGrafter"/>
</dbReference>
<evidence type="ECO:0000313" key="6">
    <source>
        <dbReference type="Proteomes" id="UP000320653"/>
    </source>
</evidence>
<feature type="domain" description="GGDEF" evidence="4">
    <location>
        <begin position="250"/>
        <end position="382"/>
    </location>
</feature>
<keyword evidence="3" id="KW-0472">Membrane</keyword>
<evidence type="ECO:0000259" key="4">
    <source>
        <dbReference type="PROSITE" id="PS50887"/>
    </source>
</evidence>
<gene>
    <name evidence="5" type="ORF">FHW37_10728</name>
</gene>
<dbReference type="AlphaFoldDB" id="A0A561QH20"/>
<dbReference type="InterPro" id="IPR000160">
    <property type="entry name" value="GGDEF_dom"/>
</dbReference>
<dbReference type="CDD" id="cd01949">
    <property type="entry name" value="GGDEF"/>
    <property type="match status" value="1"/>
</dbReference>
<keyword evidence="3" id="KW-1133">Transmembrane helix</keyword>
<evidence type="ECO:0000256" key="1">
    <source>
        <dbReference type="ARBA" id="ARBA00012528"/>
    </source>
</evidence>
<dbReference type="Gene3D" id="3.30.70.270">
    <property type="match status" value="1"/>
</dbReference>
<dbReference type="Proteomes" id="UP000320653">
    <property type="component" value="Unassembled WGS sequence"/>
</dbReference>
<feature type="transmembrane region" description="Helical" evidence="3">
    <location>
        <begin position="122"/>
        <end position="141"/>
    </location>
</feature>
<sequence>MSAAAFFLVVNLFIGLCFSAVFAVVSIYSRWRSAALLFSAGLFIASLTMPAELAVAYAGNPEFWAIIAYDTVLAGLVLLHRGIALLYDRRFPNWVAVATFIAGTVIYLLIRDIPLSWWGYGFLYQGPYALVTFAAAANVFLSDRRTPIDRALAIVLLLSGLHFFVKAALAAVMERGASASAYVSTDYAVISQGITAVLIVSVGLMLLAVLTLDIMAVERGRAERDSLSGLANRRGFETAVRLAIRKSGERQHAVILCDLDRFKSINDTYGHHAGDMVITAFGTMISAQAGANAIVGRIGGEEFAVFLPDTSPTVAVAVAETLRIGARKMMVPGLPGGFVVTASFGVAILGARGSLEIALRQADAALYDAKRGGRDCVQQARSVAA</sequence>
<proteinExistence type="predicted"/>
<dbReference type="InterPro" id="IPR050469">
    <property type="entry name" value="Diguanylate_Cyclase"/>
</dbReference>
<feature type="transmembrane region" description="Helical" evidence="3">
    <location>
        <begin position="63"/>
        <end position="79"/>
    </location>
</feature>
<comment type="catalytic activity">
    <reaction evidence="2">
        <text>2 GTP = 3',3'-c-di-GMP + 2 diphosphate</text>
        <dbReference type="Rhea" id="RHEA:24898"/>
        <dbReference type="ChEBI" id="CHEBI:33019"/>
        <dbReference type="ChEBI" id="CHEBI:37565"/>
        <dbReference type="ChEBI" id="CHEBI:58805"/>
        <dbReference type="EC" id="2.7.7.65"/>
    </reaction>
</comment>
<dbReference type="PROSITE" id="PS50887">
    <property type="entry name" value="GGDEF"/>
    <property type="match status" value="1"/>
</dbReference>
<keyword evidence="3" id="KW-0812">Transmembrane</keyword>
<dbReference type="PANTHER" id="PTHR45138">
    <property type="entry name" value="REGULATORY COMPONENTS OF SENSORY TRANSDUCTION SYSTEM"/>
    <property type="match status" value="1"/>
</dbReference>
<name>A0A561QH20_9HYPH</name>
<dbReference type="EMBL" id="VIWP01000007">
    <property type="protein sequence ID" value="TWF49662.1"/>
    <property type="molecule type" value="Genomic_DNA"/>
</dbReference>
<dbReference type="GO" id="GO:0052621">
    <property type="term" value="F:diguanylate cyclase activity"/>
    <property type="evidence" value="ECO:0007669"/>
    <property type="project" value="UniProtKB-EC"/>
</dbReference>
<dbReference type="InterPro" id="IPR043128">
    <property type="entry name" value="Rev_trsase/Diguanyl_cyclase"/>
</dbReference>
<evidence type="ECO:0000256" key="3">
    <source>
        <dbReference type="SAM" id="Phobius"/>
    </source>
</evidence>
<dbReference type="SMART" id="SM00267">
    <property type="entry name" value="GGDEF"/>
    <property type="match status" value="1"/>
</dbReference>
<dbReference type="EC" id="2.7.7.65" evidence="1"/>
<dbReference type="PANTHER" id="PTHR45138:SF9">
    <property type="entry name" value="DIGUANYLATE CYCLASE DGCM-RELATED"/>
    <property type="match status" value="1"/>
</dbReference>
<reference evidence="5 6" key="1">
    <citation type="submission" date="2019-06" db="EMBL/GenBank/DDBJ databases">
        <title>Sorghum-associated microbial communities from plants grown in Nebraska, USA.</title>
        <authorList>
            <person name="Schachtman D."/>
        </authorList>
    </citation>
    <scope>NUCLEOTIDE SEQUENCE [LARGE SCALE GENOMIC DNA]</scope>
    <source>
        <strain evidence="5 6">1225</strain>
    </source>
</reference>
<feature type="transmembrane region" description="Helical" evidence="3">
    <location>
        <begin position="6"/>
        <end position="28"/>
    </location>
</feature>
<dbReference type="NCBIfam" id="TIGR00254">
    <property type="entry name" value="GGDEF"/>
    <property type="match status" value="1"/>
</dbReference>
<feature type="transmembrane region" description="Helical" evidence="3">
    <location>
        <begin position="193"/>
        <end position="217"/>
    </location>
</feature>
<dbReference type="InterPro" id="IPR029787">
    <property type="entry name" value="Nucleotide_cyclase"/>
</dbReference>
<feature type="transmembrane region" description="Helical" evidence="3">
    <location>
        <begin position="35"/>
        <end position="57"/>
    </location>
</feature>
<accession>A0A561QH20</accession>
<dbReference type="RefSeq" id="WP_145640862.1">
    <property type="nucleotide sequence ID" value="NZ_VIWP01000007.1"/>
</dbReference>
<keyword evidence="6" id="KW-1185">Reference proteome</keyword>
<comment type="caution">
    <text evidence="5">The sequence shown here is derived from an EMBL/GenBank/DDBJ whole genome shotgun (WGS) entry which is preliminary data.</text>
</comment>
<dbReference type="Pfam" id="PF00990">
    <property type="entry name" value="GGDEF"/>
    <property type="match status" value="1"/>
</dbReference>
<dbReference type="GO" id="GO:1902201">
    <property type="term" value="P:negative regulation of bacterial-type flagellum-dependent cell motility"/>
    <property type="evidence" value="ECO:0007669"/>
    <property type="project" value="TreeGrafter"/>
</dbReference>
<dbReference type="GO" id="GO:0043709">
    <property type="term" value="P:cell adhesion involved in single-species biofilm formation"/>
    <property type="evidence" value="ECO:0007669"/>
    <property type="project" value="TreeGrafter"/>
</dbReference>
<evidence type="ECO:0000313" key="5">
    <source>
        <dbReference type="EMBL" id="TWF49662.1"/>
    </source>
</evidence>